<evidence type="ECO:0000313" key="4">
    <source>
        <dbReference type="EMBL" id="KUJ23412.1"/>
    </source>
</evidence>
<keyword evidence="5" id="KW-1185">Reference proteome</keyword>
<accession>A0A194XUM8</accession>
<dbReference type="GeneID" id="28831842"/>
<reference evidence="4 5" key="1">
    <citation type="submission" date="2015-10" db="EMBL/GenBank/DDBJ databases">
        <title>Full genome of DAOMC 229536 Phialocephala scopiformis, a fungal endophyte of spruce producing the potent anti-insectan compound rugulosin.</title>
        <authorList>
            <consortium name="DOE Joint Genome Institute"/>
            <person name="Walker A.K."/>
            <person name="Frasz S.L."/>
            <person name="Seifert K.A."/>
            <person name="Miller J.D."/>
            <person name="Mondo S.J."/>
            <person name="Labutti K."/>
            <person name="Lipzen A."/>
            <person name="Dockter R."/>
            <person name="Kennedy M."/>
            <person name="Grigoriev I.V."/>
            <person name="Spatafora J.W."/>
        </authorList>
    </citation>
    <scope>NUCLEOTIDE SEQUENCE [LARGE SCALE GENOMIC DNA]</scope>
    <source>
        <strain evidence="4 5">CBS 120377</strain>
    </source>
</reference>
<dbReference type="PANTHER" id="PTHR34502:SF3">
    <property type="entry name" value="DUF6594 DOMAIN-CONTAINING PROTEIN"/>
    <property type="match status" value="1"/>
</dbReference>
<feature type="transmembrane region" description="Helical" evidence="2">
    <location>
        <begin position="321"/>
        <end position="340"/>
    </location>
</feature>
<protein>
    <recommendedName>
        <fullName evidence="3">DUF6594 domain-containing protein</fullName>
    </recommendedName>
</protein>
<proteinExistence type="predicted"/>
<dbReference type="Proteomes" id="UP000070700">
    <property type="component" value="Unassembled WGS sequence"/>
</dbReference>
<gene>
    <name evidence="4" type="ORF">LY89DRAFT_777167</name>
</gene>
<feature type="region of interest" description="Disordered" evidence="1">
    <location>
        <begin position="1"/>
        <end position="47"/>
    </location>
</feature>
<keyword evidence="2" id="KW-1133">Transmembrane helix</keyword>
<feature type="transmembrane region" description="Helical" evidence="2">
    <location>
        <begin position="290"/>
        <end position="314"/>
    </location>
</feature>
<organism evidence="4 5">
    <name type="scientific">Mollisia scopiformis</name>
    <name type="common">Conifer needle endophyte fungus</name>
    <name type="synonym">Phialocephala scopiformis</name>
    <dbReference type="NCBI Taxonomy" id="149040"/>
    <lineage>
        <taxon>Eukaryota</taxon>
        <taxon>Fungi</taxon>
        <taxon>Dikarya</taxon>
        <taxon>Ascomycota</taxon>
        <taxon>Pezizomycotina</taxon>
        <taxon>Leotiomycetes</taxon>
        <taxon>Helotiales</taxon>
        <taxon>Mollisiaceae</taxon>
        <taxon>Mollisia</taxon>
    </lineage>
</organism>
<dbReference type="OrthoDB" id="3533814at2759"/>
<evidence type="ECO:0000256" key="2">
    <source>
        <dbReference type="SAM" id="Phobius"/>
    </source>
</evidence>
<evidence type="ECO:0000313" key="5">
    <source>
        <dbReference type="Proteomes" id="UP000070700"/>
    </source>
</evidence>
<dbReference type="EMBL" id="KQ947405">
    <property type="protein sequence ID" value="KUJ23412.1"/>
    <property type="molecule type" value="Genomic_DNA"/>
</dbReference>
<dbReference type="InterPro" id="IPR046529">
    <property type="entry name" value="DUF6594"/>
</dbReference>
<evidence type="ECO:0000256" key="1">
    <source>
        <dbReference type="SAM" id="MobiDB-lite"/>
    </source>
</evidence>
<sequence>MQPDVGVRQRHPLGQPVQVAEELDTSGRSETTLTSESNTLGASEPASKSWSILGAGRQLLSRLTHPFHHHDSEPPSMIWQQEYEKVKHRKIEDSPPYMPRLAALQDSNDSFCIFRRFGPAAARLLLNKEIELDDISKKFDALDHADDSDPNKRYRLKGIEHHESWDDEQQKLLKVLEEKLNVYYDLLLKYSDVRDLKPAGFRNHRSVYNYVVRNRPLYEKEAAFLHDVDDFVSMKRSSSNETHSRVEQWLESYIARRPRTWLHNFLKNSPEGRKSSNQLVHGFSKNRLAILAKVVVACLAMCTLFIPILLMFLADLTRTKMACVLAIFVFIFMILMSVLVDLTPHDFFIVVAAYSAVLVALLSNLTQGSASSASK</sequence>
<keyword evidence="2" id="KW-0812">Transmembrane</keyword>
<name>A0A194XUM8_MOLSC</name>
<feature type="compositionally biased region" description="Low complexity" evidence="1">
    <location>
        <begin position="29"/>
        <end position="40"/>
    </location>
</feature>
<dbReference type="InParanoid" id="A0A194XUM8"/>
<dbReference type="RefSeq" id="XP_018077767.1">
    <property type="nucleotide sequence ID" value="XM_018222116.1"/>
</dbReference>
<dbReference type="Pfam" id="PF20237">
    <property type="entry name" value="DUF6594"/>
    <property type="match status" value="1"/>
</dbReference>
<dbReference type="AlphaFoldDB" id="A0A194XUM8"/>
<feature type="transmembrane region" description="Helical" evidence="2">
    <location>
        <begin position="346"/>
        <end position="365"/>
    </location>
</feature>
<dbReference type="KEGG" id="psco:LY89DRAFT_777167"/>
<dbReference type="PANTHER" id="PTHR34502">
    <property type="entry name" value="DUF6594 DOMAIN-CONTAINING PROTEIN-RELATED"/>
    <property type="match status" value="1"/>
</dbReference>
<keyword evidence="2" id="KW-0472">Membrane</keyword>
<evidence type="ECO:0000259" key="3">
    <source>
        <dbReference type="Pfam" id="PF20237"/>
    </source>
</evidence>
<feature type="domain" description="DUF6594" evidence="3">
    <location>
        <begin position="99"/>
        <end position="359"/>
    </location>
</feature>